<comment type="caution">
    <text evidence="7">The sequence shown here is derived from an EMBL/GenBank/DDBJ whole genome shotgun (WGS) entry which is preliminary data.</text>
</comment>
<feature type="region of interest" description="Disordered" evidence="5">
    <location>
        <begin position="1"/>
        <end position="24"/>
    </location>
</feature>
<dbReference type="SMART" id="SM00355">
    <property type="entry name" value="ZnF_C2H2"/>
    <property type="match status" value="2"/>
</dbReference>
<evidence type="ECO:0000256" key="1">
    <source>
        <dbReference type="ARBA" id="ARBA00022723"/>
    </source>
</evidence>
<feature type="compositionally biased region" description="Low complexity" evidence="5">
    <location>
        <begin position="360"/>
        <end position="390"/>
    </location>
</feature>
<dbReference type="Gene3D" id="3.30.160.60">
    <property type="entry name" value="Classic Zinc Finger"/>
    <property type="match status" value="1"/>
</dbReference>
<dbReference type="InterPro" id="IPR051580">
    <property type="entry name" value="ZnF-Chromatin_assoc"/>
</dbReference>
<keyword evidence="1" id="KW-0479">Metal-binding</keyword>
<proteinExistence type="predicted"/>
<feature type="compositionally biased region" description="Low complexity" evidence="5">
    <location>
        <begin position="207"/>
        <end position="225"/>
    </location>
</feature>
<feature type="domain" description="C2H2-type" evidence="6">
    <location>
        <begin position="477"/>
        <end position="504"/>
    </location>
</feature>
<dbReference type="AlphaFoldDB" id="A0A9P5T621"/>
<keyword evidence="3" id="KW-0863">Zinc-finger</keyword>
<dbReference type="GO" id="GO:0005634">
    <property type="term" value="C:nucleus"/>
    <property type="evidence" value="ECO:0007669"/>
    <property type="project" value="TreeGrafter"/>
</dbReference>
<dbReference type="PANTHER" id="PTHR23057">
    <property type="entry name" value="JUXTAPOSED WITH ANOTHER ZINC FINGER PROTEIN 1"/>
    <property type="match status" value="1"/>
</dbReference>
<evidence type="ECO:0000256" key="5">
    <source>
        <dbReference type="SAM" id="MobiDB-lite"/>
    </source>
</evidence>
<dbReference type="PANTHER" id="PTHR23057:SF0">
    <property type="entry name" value="JUXTAPOSED WITH ANOTHER ZINC FINGER PROTEIN 1"/>
    <property type="match status" value="1"/>
</dbReference>
<evidence type="ECO:0000313" key="7">
    <source>
        <dbReference type="EMBL" id="KAF8476336.1"/>
    </source>
</evidence>
<dbReference type="OrthoDB" id="3269380at2759"/>
<feature type="compositionally biased region" description="Low complexity" evidence="5">
    <location>
        <begin position="339"/>
        <end position="350"/>
    </location>
</feature>
<feature type="region of interest" description="Disordered" evidence="5">
    <location>
        <begin position="332"/>
        <end position="390"/>
    </location>
</feature>
<feature type="region of interest" description="Disordered" evidence="5">
    <location>
        <begin position="141"/>
        <end position="225"/>
    </location>
</feature>
<feature type="compositionally biased region" description="Low complexity" evidence="5">
    <location>
        <begin position="532"/>
        <end position="596"/>
    </location>
</feature>
<gene>
    <name evidence="7" type="ORF">DFH94DRAFT_108716</name>
</gene>
<accession>A0A9P5T621</accession>
<feature type="domain" description="C2H2-type" evidence="6">
    <location>
        <begin position="400"/>
        <end position="423"/>
    </location>
</feature>
<feature type="compositionally biased region" description="Low complexity" evidence="5">
    <location>
        <begin position="164"/>
        <end position="180"/>
    </location>
</feature>
<dbReference type="GO" id="GO:0008270">
    <property type="term" value="F:zinc ion binding"/>
    <property type="evidence" value="ECO:0007669"/>
    <property type="project" value="UniProtKB-KW"/>
</dbReference>
<evidence type="ECO:0000256" key="2">
    <source>
        <dbReference type="ARBA" id="ARBA00022737"/>
    </source>
</evidence>
<evidence type="ECO:0000256" key="3">
    <source>
        <dbReference type="ARBA" id="ARBA00022771"/>
    </source>
</evidence>
<name>A0A9P5T621_9AGAM</name>
<evidence type="ECO:0000259" key="6">
    <source>
        <dbReference type="SMART" id="SM00355"/>
    </source>
</evidence>
<evidence type="ECO:0000313" key="8">
    <source>
        <dbReference type="Proteomes" id="UP000759537"/>
    </source>
</evidence>
<sequence length="596" mass="64290">MAQPQPIIHPPVQDDHPMPSPAYSSFNPASYTRTFFGSPISWRPGSFGNGNRYFPGSSPNQLLSPLDPTDIRDAGKISSSIESDRGSIMNALSAMEREDELCRNYSCCGLNLQDLHALVEHFEECHVVVVDPCSQLGPGQPFPPNYSAPPANPKYDSYIPHSAQLPRPQEQHQQLQAQLQPHHHQHPQQQLQQGPFDPDDMELDMDSSPASSSASSPPLTPVTTPLVPYTTQRAFANASSFTPLSLSQPSSECPSPVSAFDTATVLPSRASTSTMSPFSQTQHDSFSSYSYSDYGAMTSPLQASQEITSASSSQPGSPYSCVPPTLLYSPSSITPANTPSSSRVASPVAAQGQTQASYHPLSAQASTSASASSSPSPTSTPRASTTLSRPASSLLLSKPFRCPKANCNKSYKQANGLKYHMTHGSCNFAPPKDLEALQALLAEKGVVVNGNDRSGVQITEGELREVEREAERRLRPFACGVGDCQRRYKNMNGLRYHYQHSGDHGAIGLQLLASGQHECLQHSKSAAATRQSTPAHSAATSPTSPSPSKSPAGSQSWQYPQSYGQSQYSPQAFSARSFSQQQQYTRQQVPVQQAQF</sequence>
<keyword evidence="8" id="KW-1185">Reference proteome</keyword>
<feature type="region of interest" description="Disordered" evidence="5">
    <location>
        <begin position="522"/>
        <end position="596"/>
    </location>
</feature>
<feature type="compositionally biased region" description="Polar residues" evidence="5">
    <location>
        <begin position="522"/>
        <end position="531"/>
    </location>
</feature>
<keyword evidence="4" id="KW-0862">Zinc</keyword>
<evidence type="ECO:0000256" key="4">
    <source>
        <dbReference type="ARBA" id="ARBA00022833"/>
    </source>
</evidence>
<keyword evidence="2" id="KW-0677">Repeat</keyword>
<dbReference type="Proteomes" id="UP000759537">
    <property type="component" value="Unassembled WGS sequence"/>
</dbReference>
<organism evidence="7 8">
    <name type="scientific">Russula ochroleuca</name>
    <dbReference type="NCBI Taxonomy" id="152965"/>
    <lineage>
        <taxon>Eukaryota</taxon>
        <taxon>Fungi</taxon>
        <taxon>Dikarya</taxon>
        <taxon>Basidiomycota</taxon>
        <taxon>Agaricomycotina</taxon>
        <taxon>Agaricomycetes</taxon>
        <taxon>Russulales</taxon>
        <taxon>Russulaceae</taxon>
        <taxon>Russula</taxon>
    </lineage>
</organism>
<protein>
    <recommendedName>
        <fullName evidence="6">C2H2-type domain-containing protein</fullName>
    </recommendedName>
</protein>
<reference evidence="7" key="1">
    <citation type="submission" date="2019-10" db="EMBL/GenBank/DDBJ databases">
        <authorList>
            <consortium name="DOE Joint Genome Institute"/>
            <person name="Kuo A."/>
            <person name="Miyauchi S."/>
            <person name="Kiss E."/>
            <person name="Drula E."/>
            <person name="Kohler A."/>
            <person name="Sanchez-Garcia M."/>
            <person name="Andreopoulos B."/>
            <person name="Barry K.W."/>
            <person name="Bonito G."/>
            <person name="Buee M."/>
            <person name="Carver A."/>
            <person name="Chen C."/>
            <person name="Cichocki N."/>
            <person name="Clum A."/>
            <person name="Culley D."/>
            <person name="Crous P.W."/>
            <person name="Fauchery L."/>
            <person name="Girlanda M."/>
            <person name="Hayes R."/>
            <person name="Keri Z."/>
            <person name="LaButti K."/>
            <person name="Lipzen A."/>
            <person name="Lombard V."/>
            <person name="Magnuson J."/>
            <person name="Maillard F."/>
            <person name="Morin E."/>
            <person name="Murat C."/>
            <person name="Nolan M."/>
            <person name="Ohm R."/>
            <person name="Pangilinan J."/>
            <person name="Pereira M."/>
            <person name="Perotto S."/>
            <person name="Peter M."/>
            <person name="Riley R."/>
            <person name="Sitrit Y."/>
            <person name="Stielow B."/>
            <person name="Szollosi G."/>
            <person name="Zifcakova L."/>
            <person name="Stursova M."/>
            <person name="Spatafora J.W."/>
            <person name="Tedersoo L."/>
            <person name="Vaario L.-M."/>
            <person name="Yamada A."/>
            <person name="Yan M."/>
            <person name="Wang P."/>
            <person name="Xu J."/>
            <person name="Bruns T."/>
            <person name="Baldrian P."/>
            <person name="Vilgalys R."/>
            <person name="Henrissat B."/>
            <person name="Grigoriev I.V."/>
            <person name="Hibbett D."/>
            <person name="Nagy L.G."/>
            <person name="Martin F.M."/>
        </authorList>
    </citation>
    <scope>NUCLEOTIDE SEQUENCE</scope>
    <source>
        <strain evidence="7">Prilba</strain>
    </source>
</reference>
<dbReference type="InterPro" id="IPR013087">
    <property type="entry name" value="Znf_C2H2_type"/>
</dbReference>
<reference evidence="7" key="2">
    <citation type="journal article" date="2020" name="Nat. Commun.">
        <title>Large-scale genome sequencing of mycorrhizal fungi provides insights into the early evolution of symbiotic traits.</title>
        <authorList>
            <person name="Miyauchi S."/>
            <person name="Kiss E."/>
            <person name="Kuo A."/>
            <person name="Drula E."/>
            <person name="Kohler A."/>
            <person name="Sanchez-Garcia M."/>
            <person name="Morin E."/>
            <person name="Andreopoulos B."/>
            <person name="Barry K.W."/>
            <person name="Bonito G."/>
            <person name="Buee M."/>
            <person name="Carver A."/>
            <person name="Chen C."/>
            <person name="Cichocki N."/>
            <person name="Clum A."/>
            <person name="Culley D."/>
            <person name="Crous P.W."/>
            <person name="Fauchery L."/>
            <person name="Girlanda M."/>
            <person name="Hayes R.D."/>
            <person name="Keri Z."/>
            <person name="LaButti K."/>
            <person name="Lipzen A."/>
            <person name="Lombard V."/>
            <person name="Magnuson J."/>
            <person name="Maillard F."/>
            <person name="Murat C."/>
            <person name="Nolan M."/>
            <person name="Ohm R.A."/>
            <person name="Pangilinan J."/>
            <person name="Pereira M.F."/>
            <person name="Perotto S."/>
            <person name="Peter M."/>
            <person name="Pfister S."/>
            <person name="Riley R."/>
            <person name="Sitrit Y."/>
            <person name="Stielow J.B."/>
            <person name="Szollosi G."/>
            <person name="Zifcakova L."/>
            <person name="Stursova M."/>
            <person name="Spatafora J.W."/>
            <person name="Tedersoo L."/>
            <person name="Vaario L.M."/>
            <person name="Yamada A."/>
            <person name="Yan M."/>
            <person name="Wang P."/>
            <person name="Xu J."/>
            <person name="Bruns T."/>
            <person name="Baldrian P."/>
            <person name="Vilgalys R."/>
            <person name="Dunand C."/>
            <person name="Henrissat B."/>
            <person name="Grigoriev I.V."/>
            <person name="Hibbett D."/>
            <person name="Nagy L.G."/>
            <person name="Martin F.M."/>
        </authorList>
    </citation>
    <scope>NUCLEOTIDE SEQUENCE</scope>
    <source>
        <strain evidence="7">Prilba</strain>
    </source>
</reference>
<feature type="compositionally biased region" description="Pro residues" evidence="5">
    <location>
        <begin position="141"/>
        <end position="152"/>
    </location>
</feature>
<dbReference type="EMBL" id="WHVB01000015">
    <property type="protein sequence ID" value="KAF8476336.1"/>
    <property type="molecule type" value="Genomic_DNA"/>
</dbReference>